<accession>A0ABT7NAW4</accession>
<name>A0ABT7NAW4_9BURK</name>
<dbReference type="EMBL" id="JASZYV010000002">
    <property type="protein sequence ID" value="MDM0045072.1"/>
    <property type="molecule type" value="Genomic_DNA"/>
</dbReference>
<dbReference type="SUPFAM" id="SSF52218">
    <property type="entry name" value="Flavoproteins"/>
    <property type="match status" value="1"/>
</dbReference>
<sequence>MSNILVVSYSWTGTCTQVGRRLCAQRPGWQHAEIALEKPRSGRAGYWRCVLDSLLRRRPAIVYHGPFPTQFDAVVLVSPIWAFSLASPMRSFVRTRRDHLPDVAVVSVMGGAGASNAEREVERLLGRTCVRAAAFTMQDVQEGKANARIDQFADALQALEDGRQRSAPHISPQAA</sequence>
<proteinExistence type="predicted"/>
<gene>
    <name evidence="1" type="ORF">QTH91_11315</name>
</gene>
<comment type="caution">
    <text evidence="1">The sequence shown here is derived from an EMBL/GenBank/DDBJ whole genome shotgun (WGS) entry which is preliminary data.</text>
</comment>
<evidence type="ECO:0000313" key="1">
    <source>
        <dbReference type="EMBL" id="MDM0045072.1"/>
    </source>
</evidence>
<dbReference type="InterPro" id="IPR029039">
    <property type="entry name" value="Flavoprotein-like_sf"/>
</dbReference>
<dbReference type="Proteomes" id="UP001174908">
    <property type="component" value="Unassembled WGS sequence"/>
</dbReference>
<dbReference type="RefSeq" id="WP_286660176.1">
    <property type="nucleotide sequence ID" value="NZ_JASZYV010000002.1"/>
</dbReference>
<dbReference type="Gene3D" id="3.40.50.360">
    <property type="match status" value="1"/>
</dbReference>
<evidence type="ECO:0000313" key="2">
    <source>
        <dbReference type="Proteomes" id="UP001174908"/>
    </source>
</evidence>
<protein>
    <submittedName>
        <fullName evidence="1">Flavodoxin</fullName>
    </submittedName>
</protein>
<reference evidence="1" key="1">
    <citation type="submission" date="2023-06" db="EMBL/GenBank/DDBJ databases">
        <authorList>
            <person name="Jiang Y."/>
            <person name="Liu Q."/>
        </authorList>
    </citation>
    <scope>NUCLEOTIDE SEQUENCE</scope>
    <source>
        <strain evidence="1">CGMCC 1.12089</strain>
    </source>
</reference>
<organism evidence="1 2">
    <name type="scientific">Variovorax dokdonensis</name>
    <dbReference type="NCBI Taxonomy" id="344883"/>
    <lineage>
        <taxon>Bacteria</taxon>
        <taxon>Pseudomonadati</taxon>
        <taxon>Pseudomonadota</taxon>
        <taxon>Betaproteobacteria</taxon>
        <taxon>Burkholderiales</taxon>
        <taxon>Comamonadaceae</taxon>
        <taxon>Variovorax</taxon>
    </lineage>
</organism>
<keyword evidence="2" id="KW-1185">Reference proteome</keyword>